<dbReference type="EMBL" id="GISG01021367">
    <property type="protein sequence ID" value="MBA4618608.1"/>
    <property type="molecule type" value="Transcribed_RNA"/>
</dbReference>
<reference evidence="1" key="1">
    <citation type="journal article" date="2013" name="J. Plant Res.">
        <title>Effect of fungi and light on seed germination of three Opuntia species from semiarid lands of central Mexico.</title>
        <authorList>
            <person name="Delgado-Sanchez P."/>
            <person name="Jimenez-Bremont J.F."/>
            <person name="Guerrero-Gonzalez Mde L."/>
            <person name="Flores J."/>
        </authorList>
    </citation>
    <scope>NUCLEOTIDE SEQUENCE</scope>
    <source>
        <tissue evidence="1">Cladode</tissue>
    </source>
</reference>
<reference evidence="1" key="2">
    <citation type="submission" date="2020-07" db="EMBL/GenBank/DDBJ databases">
        <authorList>
            <person name="Vera ALvarez R."/>
            <person name="Arias-Moreno D.M."/>
            <person name="Jimenez-Jacinto V."/>
            <person name="Jimenez-Bremont J.F."/>
            <person name="Swaminathan K."/>
            <person name="Moose S.P."/>
            <person name="Guerrero-Gonzalez M.L."/>
            <person name="Marino-Ramirez L."/>
            <person name="Landsman D."/>
            <person name="Rodriguez-Kessler M."/>
            <person name="Delgado-Sanchez P."/>
        </authorList>
    </citation>
    <scope>NUCLEOTIDE SEQUENCE</scope>
    <source>
        <tissue evidence="1">Cladode</tissue>
    </source>
</reference>
<name>A0A7C9CN44_OPUST</name>
<evidence type="ECO:0000313" key="1">
    <source>
        <dbReference type="EMBL" id="MBA4618608.1"/>
    </source>
</evidence>
<protein>
    <submittedName>
        <fullName evidence="1">Uncharacterized protein</fullName>
    </submittedName>
</protein>
<organism evidence="1">
    <name type="scientific">Opuntia streptacantha</name>
    <name type="common">Prickly pear cactus</name>
    <name type="synonym">Opuntia cardona</name>
    <dbReference type="NCBI Taxonomy" id="393608"/>
    <lineage>
        <taxon>Eukaryota</taxon>
        <taxon>Viridiplantae</taxon>
        <taxon>Streptophyta</taxon>
        <taxon>Embryophyta</taxon>
        <taxon>Tracheophyta</taxon>
        <taxon>Spermatophyta</taxon>
        <taxon>Magnoliopsida</taxon>
        <taxon>eudicotyledons</taxon>
        <taxon>Gunneridae</taxon>
        <taxon>Pentapetalae</taxon>
        <taxon>Caryophyllales</taxon>
        <taxon>Cactineae</taxon>
        <taxon>Cactaceae</taxon>
        <taxon>Opuntioideae</taxon>
        <taxon>Opuntia</taxon>
    </lineage>
</organism>
<dbReference type="AlphaFoldDB" id="A0A7C9CN44"/>
<sequence>MPTIPAAASRAARWVTTSQMFTTSFRTFRGTSGIPRTSLKVLATLDKSGDSSSCIEAIKGVLKAKVSRRLEETGPNMSDSCDILNITRLTISPRYIPDIIFSKP</sequence>
<proteinExistence type="predicted"/>
<accession>A0A7C9CN44</accession>